<accession>A0A0B6YDS6</accession>
<feature type="region of interest" description="Disordered" evidence="1">
    <location>
        <begin position="50"/>
        <end position="114"/>
    </location>
</feature>
<name>A0A0B6YDS6_9EUPU</name>
<evidence type="ECO:0000256" key="1">
    <source>
        <dbReference type="SAM" id="MobiDB-lite"/>
    </source>
</evidence>
<organism evidence="2">
    <name type="scientific">Arion vulgaris</name>
    <dbReference type="NCBI Taxonomy" id="1028688"/>
    <lineage>
        <taxon>Eukaryota</taxon>
        <taxon>Metazoa</taxon>
        <taxon>Spiralia</taxon>
        <taxon>Lophotrochozoa</taxon>
        <taxon>Mollusca</taxon>
        <taxon>Gastropoda</taxon>
        <taxon>Heterobranchia</taxon>
        <taxon>Euthyneura</taxon>
        <taxon>Panpulmonata</taxon>
        <taxon>Eupulmonata</taxon>
        <taxon>Stylommatophora</taxon>
        <taxon>Helicina</taxon>
        <taxon>Arionoidea</taxon>
        <taxon>Arionidae</taxon>
        <taxon>Arion</taxon>
    </lineage>
</organism>
<dbReference type="EMBL" id="HACG01007453">
    <property type="protein sequence ID" value="CEK54318.1"/>
    <property type="molecule type" value="Transcribed_RNA"/>
</dbReference>
<dbReference type="InterPro" id="IPR006607">
    <property type="entry name" value="DM15"/>
</dbReference>
<dbReference type="AlphaFoldDB" id="A0A0B6YDS6"/>
<gene>
    <name evidence="2" type="primary">ORF22496</name>
</gene>
<reference evidence="2" key="1">
    <citation type="submission" date="2014-12" db="EMBL/GenBank/DDBJ databases">
        <title>Insight into the proteome of Arion vulgaris.</title>
        <authorList>
            <person name="Aradska J."/>
            <person name="Bulat T."/>
            <person name="Smidak R."/>
            <person name="Sarate P."/>
            <person name="Gangsoo J."/>
            <person name="Sialana F."/>
            <person name="Bilban M."/>
            <person name="Lubec G."/>
        </authorList>
    </citation>
    <scope>NUCLEOTIDE SEQUENCE</scope>
    <source>
        <tissue evidence="2">Skin</tissue>
    </source>
</reference>
<feature type="compositionally biased region" description="Polar residues" evidence="1">
    <location>
        <begin position="95"/>
        <end position="114"/>
    </location>
</feature>
<protein>
    <submittedName>
        <fullName evidence="2">Uncharacterized protein</fullName>
    </submittedName>
</protein>
<proteinExistence type="predicted"/>
<evidence type="ECO:0000313" key="2">
    <source>
        <dbReference type="EMBL" id="CEK54318.1"/>
    </source>
</evidence>
<feature type="non-terminal residue" evidence="2">
    <location>
        <position position="1"/>
    </location>
</feature>
<dbReference type="GO" id="GO:0048255">
    <property type="term" value="P:mRNA stabilization"/>
    <property type="evidence" value="ECO:0007669"/>
    <property type="project" value="InterPro"/>
</dbReference>
<dbReference type="Pfam" id="PF21071">
    <property type="entry name" value="LARP1_HEAT"/>
    <property type="match status" value="1"/>
</dbReference>
<sequence length="114" mass="12546">ETMRDCANGQLYGLEKFWAFLKYSRRQVDVNAELQEKLSHYKKLSDFRDYDAPGQFKDNTNSFQTIGPAPPKSVPLQSTSGAKTLVPPPLAKPTPAQTQPSSSAVITVRGSSKS</sequence>
<dbReference type="GO" id="GO:0000339">
    <property type="term" value="F:RNA cap binding"/>
    <property type="evidence" value="ECO:0007669"/>
    <property type="project" value="InterPro"/>
</dbReference>